<protein>
    <submittedName>
        <fullName evidence="4">AGC-kinase C-terminal domain-containing protein</fullName>
    </submittedName>
</protein>
<feature type="compositionally biased region" description="Polar residues" evidence="1">
    <location>
        <begin position="218"/>
        <end position="234"/>
    </location>
</feature>
<reference evidence="4" key="1">
    <citation type="submission" date="2016-11" db="UniProtKB">
        <authorList>
            <consortium name="WormBaseParasite"/>
        </authorList>
    </citation>
    <scope>IDENTIFICATION</scope>
</reference>
<feature type="transmembrane region" description="Helical" evidence="2">
    <location>
        <begin position="62"/>
        <end position="85"/>
    </location>
</feature>
<organism evidence="3 4">
    <name type="scientific">Steinernema glaseri</name>
    <dbReference type="NCBI Taxonomy" id="37863"/>
    <lineage>
        <taxon>Eukaryota</taxon>
        <taxon>Metazoa</taxon>
        <taxon>Ecdysozoa</taxon>
        <taxon>Nematoda</taxon>
        <taxon>Chromadorea</taxon>
        <taxon>Rhabditida</taxon>
        <taxon>Tylenchina</taxon>
        <taxon>Panagrolaimomorpha</taxon>
        <taxon>Strongyloidoidea</taxon>
        <taxon>Steinernematidae</taxon>
        <taxon>Steinernema</taxon>
    </lineage>
</organism>
<evidence type="ECO:0000313" key="4">
    <source>
        <dbReference type="WBParaSite" id="L893_g22473.t1"/>
    </source>
</evidence>
<accession>A0A1I7Z3H6</accession>
<evidence type="ECO:0000313" key="3">
    <source>
        <dbReference type="Proteomes" id="UP000095287"/>
    </source>
</evidence>
<keyword evidence="2" id="KW-0472">Membrane</keyword>
<evidence type="ECO:0000256" key="2">
    <source>
        <dbReference type="SAM" id="Phobius"/>
    </source>
</evidence>
<keyword evidence="2" id="KW-0812">Transmembrane</keyword>
<keyword evidence="2" id="KW-1133">Transmembrane helix</keyword>
<name>A0A1I7Z3H6_9BILA</name>
<dbReference type="Proteomes" id="UP000095287">
    <property type="component" value="Unplaced"/>
</dbReference>
<dbReference type="WBParaSite" id="L893_g22473.t1">
    <property type="protein sequence ID" value="L893_g22473.t1"/>
    <property type="gene ID" value="L893_g22473"/>
</dbReference>
<dbReference type="AlphaFoldDB" id="A0A1I7Z3H6"/>
<evidence type="ECO:0000256" key="1">
    <source>
        <dbReference type="SAM" id="MobiDB-lite"/>
    </source>
</evidence>
<feature type="region of interest" description="Disordered" evidence="1">
    <location>
        <begin position="215"/>
        <end position="234"/>
    </location>
</feature>
<keyword evidence="3" id="KW-1185">Reference proteome</keyword>
<sequence length="234" mass="26068">MAVDLAAHRLVNLYRSKESRPLEDFPVLDDIGNISHSRLTPLCTMSQAWSFVSGDLGVGIDVIGLAFHFVFVPVVLLGCIATNAMQREKKRRKSHVDILPLVEMPDTGKEAWIRHEQQKWFPKLRLMPQSITNDNYATVKEQFGFEPHPKEAPKFVIEKKFPSYTVNFAETCHVYLVYGDDPCRGAQEKDENTMDELTSSSLEALCSQSALAGAANSEVPTGSNDNVAIVAQTK</sequence>
<proteinExistence type="predicted"/>